<feature type="transmembrane region" description="Helical" evidence="1">
    <location>
        <begin position="117"/>
        <end position="138"/>
    </location>
</feature>
<feature type="transmembrane region" description="Helical" evidence="1">
    <location>
        <begin position="7"/>
        <end position="25"/>
    </location>
</feature>
<feature type="transmembrane region" description="Helical" evidence="1">
    <location>
        <begin position="63"/>
        <end position="83"/>
    </location>
</feature>
<evidence type="ECO:0008006" key="4">
    <source>
        <dbReference type="Google" id="ProtNLM"/>
    </source>
</evidence>
<reference evidence="2" key="1">
    <citation type="submission" date="2019-11" db="EMBL/GenBank/DDBJ databases">
        <title>Description of Pedobacter sp. LMG 31464T.</title>
        <authorList>
            <person name="Carlier A."/>
            <person name="Qi S."/>
            <person name="Vandamme P."/>
        </authorList>
    </citation>
    <scope>NUCLEOTIDE SEQUENCE</scope>
    <source>
        <strain evidence="2">LMG 31464</strain>
    </source>
</reference>
<keyword evidence="1" id="KW-0472">Membrane</keyword>
<evidence type="ECO:0000313" key="3">
    <source>
        <dbReference type="Proteomes" id="UP000601055"/>
    </source>
</evidence>
<accession>A0A923E0A1</accession>
<feature type="transmembrane region" description="Helical" evidence="1">
    <location>
        <begin position="145"/>
        <end position="165"/>
    </location>
</feature>
<evidence type="ECO:0000256" key="1">
    <source>
        <dbReference type="SAM" id="Phobius"/>
    </source>
</evidence>
<dbReference type="RefSeq" id="WP_182923011.1">
    <property type="nucleotide sequence ID" value="NZ_WNXD01000002.1"/>
</dbReference>
<evidence type="ECO:0000313" key="2">
    <source>
        <dbReference type="EMBL" id="MBB2146351.1"/>
    </source>
</evidence>
<keyword evidence="1" id="KW-0812">Transmembrane</keyword>
<protein>
    <recommendedName>
        <fullName evidence="4">DUF998 domain-containing protein</fullName>
    </recommendedName>
</protein>
<keyword evidence="3" id="KW-1185">Reference proteome</keyword>
<dbReference type="AlphaFoldDB" id="A0A923E0A1"/>
<keyword evidence="1" id="KW-1133">Transmembrane helix</keyword>
<comment type="caution">
    <text evidence="2">The sequence shown here is derived from an EMBL/GenBank/DDBJ whole genome shotgun (WGS) entry which is preliminary data.</text>
</comment>
<organism evidence="2 3">
    <name type="scientific">Pedobacter planticolens</name>
    <dbReference type="NCBI Taxonomy" id="2679964"/>
    <lineage>
        <taxon>Bacteria</taxon>
        <taxon>Pseudomonadati</taxon>
        <taxon>Bacteroidota</taxon>
        <taxon>Sphingobacteriia</taxon>
        <taxon>Sphingobacteriales</taxon>
        <taxon>Sphingobacteriaceae</taxon>
        <taxon>Pedobacter</taxon>
    </lineage>
</organism>
<proteinExistence type="predicted"/>
<feature type="transmembrane region" description="Helical" evidence="1">
    <location>
        <begin position="171"/>
        <end position="193"/>
    </location>
</feature>
<dbReference type="Proteomes" id="UP000601055">
    <property type="component" value="Unassembled WGS sequence"/>
</dbReference>
<gene>
    <name evidence="2" type="ORF">GM921_12690</name>
</gene>
<feature type="transmembrane region" description="Helical" evidence="1">
    <location>
        <begin position="95"/>
        <end position="111"/>
    </location>
</feature>
<sequence>MLKKHLILLGVIISMSLLVIATLNYPGGSTFDKTSIGYNWGKNYISNLFGEKAVNGLDNTGRFWAVGGMMFLSASFALFFIEFSKKISAKGAAKVIKYIGAISMVFTFLIATPLHDIMVIIASTLFLVGMFYITVFVLKSRLHLLKVLCVFCLLVFYSTLYLYGIGDFRSFLPILQKVTFAISILTILGLEYFTQKEDFQHIKVGKQKV</sequence>
<name>A0A923E0A1_9SPHI</name>
<dbReference type="EMBL" id="WNXD01000002">
    <property type="protein sequence ID" value="MBB2146351.1"/>
    <property type="molecule type" value="Genomic_DNA"/>
</dbReference>